<proteinExistence type="predicted"/>
<feature type="compositionally biased region" description="Acidic residues" evidence="1">
    <location>
        <begin position="60"/>
        <end position="86"/>
    </location>
</feature>
<dbReference type="Proteomes" id="UP000681967">
    <property type="component" value="Unassembled WGS sequence"/>
</dbReference>
<organism evidence="2 3">
    <name type="scientific">Rotaria magnacalcarata</name>
    <dbReference type="NCBI Taxonomy" id="392030"/>
    <lineage>
        <taxon>Eukaryota</taxon>
        <taxon>Metazoa</taxon>
        <taxon>Spiralia</taxon>
        <taxon>Gnathifera</taxon>
        <taxon>Rotifera</taxon>
        <taxon>Eurotatoria</taxon>
        <taxon>Bdelloidea</taxon>
        <taxon>Philodinida</taxon>
        <taxon>Philodinidae</taxon>
        <taxon>Rotaria</taxon>
    </lineage>
</organism>
<protein>
    <submittedName>
        <fullName evidence="2">Uncharacterized protein</fullName>
    </submittedName>
</protein>
<reference evidence="2" key="1">
    <citation type="submission" date="2021-02" db="EMBL/GenBank/DDBJ databases">
        <authorList>
            <person name="Nowell W R."/>
        </authorList>
    </citation>
    <scope>NUCLEOTIDE SEQUENCE</scope>
</reference>
<feature type="region of interest" description="Disordered" evidence="1">
    <location>
        <begin position="1"/>
        <end position="32"/>
    </location>
</feature>
<dbReference type="PANTHER" id="PTHR13950">
    <property type="entry name" value="RABCONNECTIN-RELATED"/>
    <property type="match status" value="1"/>
</dbReference>
<sequence>MGSSVDRLSSGNSLARKLITPNNQTQQPQQPSYIEVFIPPRASIVNYFMAKVSSSIEIDSNGEEDISDTDDDDDDDDDEDGDDDGDNSTSTKTDNALASKKKLRKIQEREHTDSMSYSWILMRYTIVRLVYKRLWAFFPHIGIEKSEIPSVSPLIQQLLQNLSIWHDSLRRTLETFNVPPDNYLPLSGLNANDEQSTGLAIHRYRT</sequence>
<dbReference type="GO" id="GO:0007035">
    <property type="term" value="P:vacuolar acidification"/>
    <property type="evidence" value="ECO:0007669"/>
    <property type="project" value="TreeGrafter"/>
</dbReference>
<feature type="compositionally biased region" description="Low complexity" evidence="1">
    <location>
        <begin position="20"/>
        <end position="31"/>
    </location>
</feature>
<feature type="compositionally biased region" description="Polar residues" evidence="1">
    <location>
        <begin position="1"/>
        <end position="13"/>
    </location>
</feature>
<evidence type="ECO:0000256" key="1">
    <source>
        <dbReference type="SAM" id="MobiDB-lite"/>
    </source>
</evidence>
<gene>
    <name evidence="2" type="ORF">BYL167_LOCUS68958</name>
</gene>
<dbReference type="InterPro" id="IPR052208">
    <property type="entry name" value="DmX-like/RAVE_component"/>
</dbReference>
<name>A0A8S3FPJ1_9BILA</name>
<feature type="non-terminal residue" evidence="2">
    <location>
        <position position="206"/>
    </location>
</feature>
<evidence type="ECO:0000313" key="2">
    <source>
        <dbReference type="EMBL" id="CAF5133746.1"/>
    </source>
</evidence>
<dbReference type="GO" id="GO:0043291">
    <property type="term" value="C:RAVE complex"/>
    <property type="evidence" value="ECO:0007669"/>
    <property type="project" value="TreeGrafter"/>
</dbReference>
<dbReference type="PANTHER" id="PTHR13950:SF9">
    <property type="entry name" value="RABCONNECTIN-3A"/>
    <property type="match status" value="1"/>
</dbReference>
<dbReference type="EMBL" id="CAJOBH010249089">
    <property type="protein sequence ID" value="CAF5133746.1"/>
    <property type="molecule type" value="Genomic_DNA"/>
</dbReference>
<feature type="region of interest" description="Disordered" evidence="1">
    <location>
        <begin position="59"/>
        <end position="105"/>
    </location>
</feature>
<evidence type="ECO:0000313" key="3">
    <source>
        <dbReference type="Proteomes" id="UP000681967"/>
    </source>
</evidence>
<accession>A0A8S3FPJ1</accession>
<comment type="caution">
    <text evidence="2">The sequence shown here is derived from an EMBL/GenBank/DDBJ whole genome shotgun (WGS) entry which is preliminary data.</text>
</comment>
<dbReference type="AlphaFoldDB" id="A0A8S3FPJ1"/>